<gene>
    <name evidence="1" type="ORF">EWV40_05095</name>
</gene>
<evidence type="ECO:0000313" key="2">
    <source>
        <dbReference type="Proteomes" id="UP000320730"/>
    </source>
</evidence>
<name>A0A552LY64_9CHRO</name>
<dbReference type="AlphaFoldDB" id="A0A552LY64"/>
<proteinExistence type="predicted"/>
<organism evidence="1 2">
    <name type="scientific">Microcystis flos-aquae Mf_WU_F_19750830_S460</name>
    <dbReference type="NCBI Taxonomy" id="2486237"/>
    <lineage>
        <taxon>Bacteria</taxon>
        <taxon>Bacillati</taxon>
        <taxon>Cyanobacteriota</taxon>
        <taxon>Cyanophyceae</taxon>
        <taxon>Oscillatoriophycideae</taxon>
        <taxon>Chroococcales</taxon>
        <taxon>Microcystaceae</taxon>
        <taxon>Microcystis</taxon>
    </lineage>
</organism>
<evidence type="ECO:0000313" key="1">
    <source>
        <dbReference type="EMBL" id="TRV25161.1"/>
    </source>
</evidence>
<dbReference type="Proteomes" id="UP000320730">
    <property type="component" value="Unassembled WGS sequence"/>
</dbReference>
<dbReference type="EMBL" id="SFAN01000040">
    <property type="protein sequence ID" value="TRV25161.1"/>
    <property type="molecule type" value="Genomic_DNA"/>
</dbReference>
<sequence length="65" mass="7283">MKGLESDIILSRQFNTGFLIVCNICLKKNCVTLVYPVYPFSIWARKAKEKSAVGTIISLSIIPFC</sequence>
<comment type="caution">
    <text evidence="1">The sequence shown here is derived from an EMBL/GenBank/DDBJ whole genome shotgun (WGS) entry which is preliminary data.</text>
</comment>
<protein>
    <submittedName>
        <fullName evidence="1">Uncharacterized protein</fullName>
    </submittedName>
</protein>
<accession>A0A552LY64</accession>
<reference evidence="1 2" key="1">
    <citation type="submission" date="2019-01" db="EMBL/GenBank/DDBJ databases">
        <title>Coherence of Microcystis species and biogeography revealed through population genomics.</title>
        <authorList>
            <person name="Perez-Carrascal O.M."/>
            <person name="Terrat Y."/>
            <person name="Giani A."/>
            <person name="Fortin N."/>
            <person name="Tromas N."/>
            <person name="Shapiro B.J."/>
        </authorList>
    </citation>
    <scope>NUCLEOTIDE SEQUENCE [LARGE SCALE GENOMIC DNA]</scope>
    <source>
        <strain evidence="1">Mf_WU_F_19750830_S460</strain>
    </source>
</reference>